<dbReference type="GO" id="GO:0008841">
    <property type="term" value="F:dihydrofolate synthase activity"/>
    <property type="evidence" value="ECO:0007669"/>
    <property type="project" value="TreeGrafter"/>
</dbReference>
<dbReference type="InterPro" id="IPR036565">
    <property type="entry name" value="Mur-like_cat_sf"/>
</dbReference>
<dbReference type="GO" id="GO:0005737">
    <property type="term" value="C:cytoplasm"/>
    <property type="evidence" value="ECO:0007669"/>
    <property type="project" value="TreeGrafter"/>
</dbReference>
<dbReference type="Gene3D" id="3.90.190.20">
    <property type="entry name" value="Mur ligase, C-terminal domain"/>
    <property type="match status" value="1"/>
</dbReference>
<proteinExistence type="inferred from homology"/>
<accession>A0A6J6AH46</accession>
<feature type="domain" description="Mur ligase C-terminal" evidence="7">
    <location>
        <begin position="293"/>
        <end position="415"/>
    </location>
</feature>
<dbReference type="PROSITE" id="PS01011">
    <property type="entry name" value="FOLYLPOLYGLU_SYNT_1"/>
    <property type="match status" value="1"/>
</dbReference>
<dbReference type="EMBL" id="CAETWZ010000083">
    <property type="protein sequence ID" value="CAB4368101.1"/>
    <property type="molecule type" value="Genomic_DNA"/>
</dbReference>
<reference evidence="9" key="1">
    <citation type="submission" date="2020-05" db="EMBL/GenBank/DDBJ databases">
        <authorList>
            <person name="Chiriac C."/>
            <person name="Salcher M."/>
            <person name="Ghai R."/>
            <person name="Kavagutti S V."/>
        </authorList>
    </citation>
    <scope>NUCLEOTIDE SEQUENCE</scope>
</reference>
<feature type="domain" description="Mur ligase central" evidence="8">
    <location>
        <begin position="49"/>
        <end position="269"/>
    </location>
</feature>
<comment type="similarity">
    <text evidence="1">Belongs to the folylpolyglutamate synthase family.</text>
</comment>
<keyword evidence="4" id="KW-0547">Nucleotide-binding</keyword>
<sequence length="431" mass="46221">MNYQEALVYLDEHASYEKTGRVESPSTTTIERLLEVLGDPQNDFRVIHVTGTNGKGSTSQIITRLLMAHGLKVGTYSSPHLENVRERIQVDGEPIAEIDFADSVAAVANAEGIGTVRPSYFEIMTAAAFRWFSDDAVEVAVIEVGMLGRWDATNVVNPDVAVITNIALDHTEFAGPTLAHIATEKAGIIKPGCVAIIGEVNEDLRSIFAAEPCEEMLVRGEQFDVVDNHLALGGRSVHISTHRAEYLDLFVPLHGWHQGDNTAVAIAAVEAFFGSALDIETVQEGLAGVLMPGRFEVVGHQPLVILDGAHNAAGADVCSSVFFEDFDPHGRRILVVGALGGRDISDTLSALKVDEYEMVICCTAPSPRARPAREIADVARSMGCSEVVTADTVERACDIALADATSDDAILIAGSLYVVGAARTHLRRVLP</sequence>
<dbReference type="SUPFAM" id="SSF53244">
    <property type="entry name" value="MurD-like peptide ligases, peptide-binding domain"/>
    <property type="match status" value="1"/>
</dbReference>
<evidence type="ECO:0000256" key="5">
    <source>
        <dbReference type="ARBA" id="ARBA00022840"/>
    </source>
</evidence>
<keyword evidence="3" id="KW-0479">Metal-binding</keyword>
<keyword evidence="2" id="KW-0436">Ligase</keyword>
<dbReference type="GO" id="GO:0004326">
    <property type="term" value="F:tetrahydrofolylpolyglutamate synthase activity"/>
    <property type="evidence" value="ECO:0007669"/>
    <property type="project" value="InterPro"/>
</dbReference>
<dbReference type="PANTHER" id="PTHR11136:SF0">
    <property type="entry name" value="DIHYDROFOLATE SYNTHETASE-RELATED"/>
    <property type="match status" value="1"/>
</dbReference>
<dbReference type="NCBIfam" id="TIGR01499">
    <property type="entry name" value="folC"/>
    <property type="match status" value="1"/>
</dbReference>
<name>A0A6J6AH46_9ZZZZ</name>
<dbReference type="InterPro" id="IPR004101">
    <property type="entry name" value="Mur_ligase_C"/>
</dbReference>
<evidence type="ECO:0000259" key="7">
    <source>
        <dbReference type="Pfam" id="PF02875"/>
    </source>
</evidence>
<dbReference type="Pfam" id="PF08245">
    <property type="entry name" value="Mur_ligase_M"/>
    <property type="match status" value="1"/>
</dbReference>
<keyword evidence="5" id="KW-0067">ATP-binding</keyword>
<dbReference type="PIRSF" id="PIRSF001563">
    <property type="entry name" value="Folylpolyglu_synth"/>
    <property type="match status" value="1"/>
</dbReference>
<dbReference type="InterPro" id="IPR001645">
    <property type="entry name" value="Folylpolyglutamate_synth"/>
</dbReference>
<dbReference type="InterPro" id="IPR018109">
    <property type="entry name" value="Folylpolyglutamate_synth_CS"/>
</dbReference>
<evidence type="ECO:0000256" key="3">
    <source>
        <dbReference type="ARBA" id="ARBA00022723"/>
    </source>
</evidence>
<keyword evidence="6" id="KW-0460">Magnesium</keyword>
<dbReference type="PANTHER" id="PTHR11136">
    <property type="entry name" value="FOLYLPOLYGLUTAMATE SYNTHASE-RELATED"/>
    <property type="match status" value="1"/>
</dbReference>
<protein>
    <submittedName>
        <fullName evidence="9">Unannotated protein</fullName>
    </submittedName>
</protein>
<evidence type="ECO:0000256" key="6">
    <source>
        <dbReference type="ARBA" id="ARBA00022842"/>
    </source>
</evidence>
<evidence type="ECO:0000313" key="9">
    <source>
        <dbReference type="EMBL" id="CAB4368101.1"/>
    </source>
</evidence>
<dbReference type="GO" id="GO:0046872">
    <property type="term" value="F:metal ion binding"/>
    <property type="evidence" value="ECO:0007669"/>
    <property type="project" value="UniProtKB-KW"/>
</dbReference>
<evidence type="ECO:0000259" key="8">
    <source>
        <dbReference type="Pfam" id="PF08245"/>
    </source>
</evidence>
<dbReference type="AlphaFoldDB" id="A0A6J6AH46"/>
<evidence type="ECO:0000256" key="4">
    <source>
        <dbReference type="ARBA" id="ARBA00022741"/>
    </source>
</evidence>
<evidence type="ECO:0000256" key="2">
    <source>
        <dbReference type="ARBA" id="ARBA00022598"/>
    </source>
</evidence>
<dbReference type="GO" id="GO:0005524">
    <property type="term" value="F:ATP binding"/>
    <property type="evidence" value="ECO:0007669"/>
    <property type="project" value="UniProtKB-KW"/>
</dbReference>
<dbReference type="InterPro" id="IPR013221">
    <property type="entry name" value="Mur_ligase_cen"/>
</dbReference>
<gene>
    <name evidence="9" type="ORF">UFOPK4179_00898</name>
</gene>
<dbReference type="InterPro" id="IPR036615">
    <property type="entry name" value="Mur_ligase_C_dom_sf"/>
</dbReference>
<dbReference type="Gene3D" id="3.40.1190.10">
    <property type="entry name" value="Mur-like, catalytic domain"/>
    <property type="match status" value="1"/>
</dbReference>
<organism evidence="9">
    <name type="scientific">freshwater metagenome</name>
    <dbReference type="NCBI Taxonomy" id="449393"/>
    <lineage>
        <taxon>unclassified sequences</taxon>
        <taxon>metagenomes</taxon>
        <taxon>ecological metagenomes</taxon>
    </lineage>
</organism>
<dbReference type="Pfam" id="PF02875">
    <property type="entry name" value="Mur_ligase_C"/>
    <property type="match status" value="1"/>
</dbReference>
<evidence type="ECO:0000256" key="1">
    <source>
        <dbReference type="ARBA" id="ARBA00008276"/>
    </source>
</evidence>
<dbReference type="SUPFAM" id="SSF53623">
    <property type="entry name" value="MurD-like peptide ligases, catalytic domain"/>
    <property type="match status" value="1"/>
</dbReference>